<dbReference type="GO" id="GO:0006813">
    <property type="term" value="P:potassium ion transport"/>
    <property type="evidence" value="ECO:0007669"/>
    <property type="project" value="InterPro"/>
</dbReference>
<dbReference type="NCBIfam" id="TIGR01625">
    <property type="entry name" value="YidE_YbjL_dupl"/>
    <property type="match status" value="2"/>
</dbReference>
<evidence type="ECO:0000256" key="3">
    <source>
        <dbReference type="ARBA" id="ARBA00022448"/>
    </source>
</evidence>
<evidence type="ECO:0000256" key="6">
    <source>
        <dbReference type="ARBA" id="ARBA00022989"/>
    </source>
</evidence>
<evidence type="ECO:0000256" key="1">
    <source>
        <dbReference type="ARBA" id="ARBA00004651"/>
    </source>
</evidence>
<dbReference type="GO" id="GO:0008324">
    <property type="term" value="F:monoatomic cation transmembrane transporter activity"/>
    <property type="evidence" value="ECO:0007669"/>
    <property type="project" value="InterPro"/>
</dbReference>
<dbReference type="SUPFAM" id="SSF116726">
    <property type="entry name" value="TrkA C-terminal domain-like"/>
    <property type="match status" value="1"/>
</dbReference>
<gene>
    <name evidence="10" type="ORF">LARV_03349</name>
</gene>
<feature type="domain" description="RCK C-terminal" evidence="9">
    <location>
        <begin position="274"/>
        <end position="358"/>
    </location>
</feature>
<keyword evidence="3" id="KW-0813">Transport</keyword>
<keyword evidence="7 8" id="KW-0472">Membrane</keyword>
<feature type="transmembrane region" description="Helical" evidence="8">
    <location>
        <begin position="368"/>
        <end position="386"/>
    </location>
</feature>
<dbReference type="AlphaFoldDB" id="A0A0S7BM14"/>
<dbReference type="Gene3D" id="3.30.70.1450">
    <property type="entry name" value="Regulator of K+ conductance, C-terminal domain"/>
    <property type="match status" value="1"/>
</dbReference>
<dbReference type="STRING" id="360412.LARV_03349"/>
<comment type="similarity">
    <text evidence="2">Belongs to the AAE transporter (TC 2.A.81) family.</text>
</comment>
<accession>A0A0S7BM14</accession>
<evidence type="ECO:0000313" key="11">
    <source>
        <dbReference type="Proteomes" id="UP000055060"/>
    </source>
</evidence>
<dbReference type="InterPro" id="IPR050144">
    <property type="entry name" value="AAE_transporter"/>
</dbReference>
<dbReference type="PROSITE" id="PS51202">
    <property type="entry name" value="RCK_C"/>
    <property type="match status" value="1"/>
</dbReference>
<evidence type="ECO:0000259" key="9">
    <source>
        <dbReference type="PROSITE" id="PS51202"/>
    </source>
</evidence>
<dbReference type="OrthoDB" id="9155749at2"/>
<evidence type="ECO:0000256" key="4">
    <source>
        <dbReference type="ARBA" id="ARBA00022475"/>
    </source>
</evidence>
<evidence type="ECO:0000313" key="10">
    <source>
        <dbReference type="EMBL" id="GAP15558.1"/>
    </source>
</evidence>
<feature type="transmembrane region" description="Helical" evidence="8">
    <location>
        <begin position="31"/>
        <end position="49"/>
    </location>
</feature>
<comment type="subcellular location">
    <subcellularLocation>
        <location evidence="1">Cell membrane</location>
        <topology evidence="1">Multi-pass membrane protein</topology>
    </subcellularLocation>
</comment>
<proteinExistence type="inferred from homology"/>
<dbReference type="InterPro" id="IPR006512">
    <property type="entry name" value="YidE_YbjL"/>
</dbReference>
<feature type="transmembrane region" description="Helical" evidence="8">
    <location>
        <begin position="92"/>
        <end position="111"/>
    </location>
</feature>
<keyword evidence="5 8" id="KW-0812">Transmembrane</keyword>
<feature type="transmembrane region" description="Helical" evidence="8">
    <location>
        <begin position="157"/>
        <end position="178"/>
    </location>
</feature>
<feature type="transmembrane region" description="Helical" evidence="8">
    <location>
        <begin position="58"/>
        <end position="80"/>
    </location>
</feature>
<dbReference type="PANTHER" id="PTHR30445">
    <property type="entry name" value="K(+)_H(+) ANTIPORTER SUBUNIT KHTT"/>
    <property type="match status" value="1"/>
</dbReference>
<dbReference type="GO" id="GO:0005886">
    <property type="term" value="C:plasma membrane"/>
    <property type="evidence" value="ECO:0007669"/>
    <property type="project" value="UniProtKB-SubCell"/>
</dbReference>
<dbReference type="PANTHER" id="PTHR30445:SF3">
    <property type="entry name" value="TRANSPORT PROTEIN YIDE-RELATED"/>
    <property type="match status" value="1"/>
</dbReference>
<dbReference type="EMBL" id="DF967972">
    <property type="protein sequence ID" value="GAP15558.1"/>
    <property type="molecule type" value="Genomic_DNA"/>
</dbReference>
<protein>
    <submittedName>
        <fullName evidence="10">Predicted permease</fullName>
    </submittedName>
</protein>
<dbReference type="RefSeq" id="WP_075074729.1">
    <property type="nucleotide sequence ID" value="NZ_DF967972.1"/>
</dbReference>
<feature type="transmembrane region" description="Helical" evidence="8">
    <location>
        <begin position="392"/>
        <end position="412"/>
    </location>
</feature>
<feature type="transmembrane region" description="Helical" evidence="8">
    <location>
        <begin position="460"/>
        <end position="479"/>
    </location>
</feature>
<dbReference type="Pfam" id="PF02080">
    <property type="entry name" value="TrkA_C"/>
    <property type="match status" value="1"/>
</dbReference>
<feature type="transmembrane region" description="Helical" evidence="8">
    <location>
        <begin position="491"/>
        <end position="510"/>
    </location>
</feature>
<dbReference type="InterPro" id="IPR036721">
    <property type="entry name" value="RCK_C_sf"/>
</dbReference>
<keyword evidence="4" id="KW-1003">Cell membrane</keyword>
<organism evidence="10">
    <name type="scientific">Longilinea arvoryzae</name>
    <dbReference type="NCBI Taxonomy" id="360412"/>
    <lineage>
        <taxon>Bacteria</taxon>
        <taxon>Bacillati</taxon>
        <taxon>Chloroflexota</taxon>
        <taxon>Anaerolineae</taxon>
        <taxon>Anaerolineales</taxon>
        <taxon>Anaerolineaceae</taxon>
        <taxon>Longilinea</taxon>
    </lineage>
</organism>
<feature type="transmembrane region" description="Helical" evidence="8">
    <location>
        <begin position="433"/>
        <end position="454"/>
    </location>
</feature>
<dbReference type="Proteomes" id="UP000055060">
    <property type="component" value="Unassembled WGS sequence"/>
</dbReference>
<evidence type="ECO:0000256" key="5">
    <source>
        <dbReference type="ARBA" id="ARBA00022692"/>
    </source>
</evidence>
<keyword evidence="6 8" id="KW-1133">Transmembrane helix</keyword>
<dbReference type="InterPro" id="IPR006037">
    <property type="entry name" value="RCK_C"/>
</dbReference>
<dbReference type="Pfam" id="PF06826">
    <property type="entry name" value="Asp-Al_Ex"/>
    <property type="match status" value="2"/>
</dbReference>
<feature type="transmembrane region" description="Helical" evidence="8">
    <location>
        <begin position="522"/>
        <end position="544"/>
    </location>
</feature>
<evidence type="ECO:0000256" key="8">
    <source>
        <dbReference type="SAM" id="Phobius"/>
    </source>
</evidence>
<name>A0A0S7BM14_9CHLR</name>
<reference evidence="10" key="1">
    <citation type="submission" date="2015-07" db="EMBL/GenBank/DDBJ databases">
        <title>Draft Genome Sequences of Anaerolinea thermolimosa IMO-1, Bellilinea caldifistulae GOMI-1, Leptolinea tardivitalis YMTK-2, Levilinea saccharolytica KIBI-1,Longilinea arvoryzae KOME-1, Previously Described as Members of the Anaerolineaceae (Chloroflexi).</title>
        <authorList>
            <person name="Sekiguchi Y."/>
            <person name="Ohashi A."/>
            <person name="Matsuura N."/>
            <person name="Tourlousse M.D."/>
        </authorList>
    </citation>
    <scope>NUCLEOTIDE SEQUENCE [LARGE SCALE GENOMIC DNA]</scope>
    <source>
        <strain evidence="10">KOME-1</strain>
    </source>
</reference>
<sequence length="545" mass="58077">MFLQILRDNPLLLLFLVAAIGYPLGRLKVGGASLGVAAVLFVGLAFGALDPDLKLPEVVYNLGLVLFVYTIGLSSGSIFFGSLRRQGMKTNLLVAGMLALAGGLVAAAKVIFQIKTPLAAGMFAGSLTNTPALAGVLEHVRATAPAALVDQMTAEPVIAYSLTYPMGVLGMILVIYLLQRLWRIDYHAEMERAHEFGVDLEPLDSCTVRVQADQQASIAELVSGNDWDVIFGRLKHAGQVHLVNGQDHLAVGDLISMVGRRDELERVAAVLGQPAAERLEFDMRVFDRRRVFVSDPEVAGRKLRDLHLGERFGAIVSRVRHGDLEILPHGDTLLALGDQVRILAPHNQLTPVANFFGDSYRAVSEIDVLAFGLGVALGLLVGMIPIPLPGGVTLRLGLAGGTLVVGLALGALGRTGPIMWEIPYSANLTLRQVGLVLFLAGVGTRAGYAFFSTLRQGDGWLVLGAGAAITCITGLATLWMGHKVLRIPMSLMVGVLAGLQTQPAVLGFGLEQSGNELPNIGYATVYPVAMIVKILLAQVLLILFL</sequence>
<evidence type="ECO:0000256" key="2">
    <source>
        <dbReference type="ARBA" id="ARBA00009854"/>
    </source>
</evidence>
<keyword evidence="11" id="KW-1185">Reference proteome</keyword>
<evidence type="ECO:0000256" key="7">
    <source>
        <dbReference type="ARBA" id="ARBA00023136"/>
    </source>
</evidence>